<accession>X1HFN4</accession>
<protein>
    <submittedName>
        <fullName evidence="1">Uncharacterized protein</fullName>
    </submittedName>
</protein>
<comment type="caution">
    <text evidence="1">The sequence shown here is derived from an EMBL/GenBank/DDBJ whole genome shotgun (WGS) entry which is preliminary data.</text>
</comment>
<reference evidence="1" key="1">
    <citation type="journal article" date="2014" name="Front. Microbiol.">
        <title>High frequency of phylogenetically diverse reductive dehalogenase-homologous genes in deep subseafloor sedimentary metagenomes.</title>
        <authorList>
            <person name="Kawai M."/>
            <person name="Futagami T."/>
            <person name="Toyoda A."/>
            <person name="Takaki Y."/>
            <person name="Nishi S."/>
            <person name="Hori S."/>
            <person name="Arai W."/>
            <person name="Tsubouchi T."/>
            <person name="Morono Y."/>
            <person name="Uchiyama I."/>
            <person name="Ito T."/>
            <person name="Fujiyama A."/>
            <person name="Inagaki F."/>
            <person name="Takami H."/>
        </authorList>
    </citation>
    <scope>NUCLEOTIDE SEQUENCE</scope>
    <source>
        <strain evidence="1">Expedition CK06-06</strain>
    </source>
</reference>
<sequence length="51" mass="6308">MKKRRKNSRYYTENMTPKELKDYYESMLRFWTLAGDKSSITYYTNKLKEEA</sequence>
<proteinExistence type="predicted"/>
<dbReference type="EMBL" id="BARU01011355">
    <property type="protein sequence ID" value="GAH44113.1"/>
    <property type="molecule type" value="Genomic_DNA"/>
</dbReference>
<evidence type="ECO:0000313" key="1">
    <source>
        <dbReference type="EMBL" id="GAH44113.1"/>
    </source>
</evidence>
<name>X1HFN4_9ZZZZ</name>
<organism evidence="1">
    <name type="scientific">marine sediment metagenome</name>
    <dbReference type="NCBI Taxonomy" id="412755"/>
    <lineage>
        <taxon>unclassified sequences</taxon>
        <taxon>metagenomes</taxon>
        <taxon>ecological metagenomes</taxon>
    </lineage>
</organism>
<gene>
    <name evidence="1" type="ORF">S03H2_21356</name>
</gene>
<dbReference type="AlphaFoldDB" id="X1HFN4"/>